<dbReference type="AlphaFoldDB" id="A0A8H9CA88"/>
<gene>
    <name evidence="2" type="ORF">mvi_60170</name>
</gene>
<accession>A0A8H9CA88</accession>
<evidence type="ECO:0000313" key="3">
    <source>
        <dbReference type="Proteomes" id="UP000663508"/>
    </source>
</evidence>
<evidence type="ECO:0000313" key="2">
    <source>
        <dbReference type="EMBL" id="BCM87556.1"/>
    </source>
</evidence>
<name>A0A8H9CA88_9HYPH</name>
<proteinExistence type="predicted"/>
<dbReference type="RefSeq" id="WP_244748805.1">
    <property type="nucleotide sequence ID" value="NZ_AP024145.1"/>
</dbReference>
<evidence type="ECO:0000256" key="1">
    <source>
        <dbReference type="SAM" id="MobiDB-lite"/>
    </source>
</evidence>
<organism evidence="2 3">
    <name type="scientific">Methylobacterium indicum</name>
    <dbReference type="NCBI Taxonomy" id="1775910"/>
    <lineage>
        <taxon>Bacteria</taxon>
        <taxon>Pseudomonadati</taxon>
        <taxon>Pseudomonadota</taxon>
        <taxon>Alphaproteobacteria</taxon>
        <taxon>Hyphomicrobiales</taxon>
        <taxon>Methylobacteriaceae</taxon>
        <taxon>Methylobacterium</taxon>
    </lineage>
</organism>
<feature type="region of interest" description="Disordered" evidence="1">
    <location>
        <begin position="1"/>
        <end position="131"/>
    </location>
</feature>
<dbReference type="EMBL" id="AP024145">
    <property type="protein sequence ID" value="BCM87556.1"/>
    <property type="molecule type" value="Genomic_DNA"/>
</dbReference>
<feature type="compositionally biased region" description="Low complexity" evidence="1">
    <location>
        <begin position="76"/>
        <end position="86"/>
    </location>
</feature>
<feature type="compositionally biased region" description="Low complexity" evidence="1">
    <location>
        <begin position="39"/>
        <end position="49"/>
    </location>
</feature>
<sequence>MAELEVEVGPPVAGDAGLEIGDDLGEAPMLGGEGRPVVEAALPLPQAEEQQAERQQDGGRNEAGQGARARRRARNRCLGNGRLLTRGRSDTDATHGTSDDRKTIGHRPRRHIDRSAGSMETDRTRRVRHLG</sequence>
<protein>
    <submittedName>
        <fullName evidence="2">Uncharacterized protein</fullName>
    </submittedName>
</protein>
<dbReference type="KEGG" id="mind:mvi_60170"/>
<feature type="compositionally biased region" description="Basic and acidic residues" evidence="1">
    <location>
        <begin position="51"/>
        <end position="60"/>
    </location>
</feature>
<dbReference type="Proteomes" id="UP000663508">
    <property type="component" value="Chromosome"/>
</dbReference>
<feature type="compositionally biased region" description="Basic and acidic residues" evidence="1">
    <location>
        <begin position="87"/>
        <end position="103"/>
    </location>
</feature>
<reference evidence="2" key="1">
    <citation type="submission" date="2020-11" db="EMBL/GenBank/DDBJ databases">
        <title>Complete genome sequence of a novel pathogenic Methylobacterium strain isolated from rice in Vietnam.</title>
        <authorList>
            <person name="Lai K."/>
            <person name="Okazaki S."/>
            <person name="Higashi K."/>
            <person name="Mori H."/>
            <person name="Toyoda A."/>
            <person name="Kurokawa K."/>
        </authorList>
    </citation>
    <scope>NUCLEOTIDE SEQUENCE</scope>
    <source>
        <strain evidence="2">VL1</strain>
    </source>
</reference>